<dbReference type="PANTHER" id="PTHR10662">
    <property type="entry name" value="NUCLEAR RNA EXPORT FACTOR"/>
    <property type="match status" value="1"/>
</dbReference>
<dbReference type="Pfam" id="PF03943">
    <property type="entry name" value="TAP_C"/>
    <property type="match status" value="1"/>
</dbReference>
<keyword evidence="3" id="KW-0813">Transport</keyword>
<evidence type="ECO:0000256" key="10">
    <source>
        <dbReference type="ARBA" id="ARBA00069694"/>
    </source>
</evidence>
<dbReference type="FunFam" id="3.10.450.50:FF:000013">
    <property type="entry name" value="mRNA export factor mex67"/>
    <property type="match status" value="1"/>
</dbReference>
<dbReference type="PROSITE" id="PS51281">
    <property type="entry name" value="TAP_C"/>
    <property type="match status" value="1"/>
</dbReference>
<dbReference type="SMART" id="SM00804">
    <property type="entry name" value="TAP_C"/>
    <property type="match status" value="1"/>
</dbReference>
<dbReference type="SUPFAM" id="SSF52058">
    <property type="entry name" value="L domain-like"/>
    <property type="match status" value="1"/>
</dbReference>
<dbReference type="GO" id="GO:0003723">
    <property type="term" value="F:RNA binding"/>
    <property type="evidence" value="ECO:0007669"/>
    <property type="project" value="TreeGrafter"/>
</dbReference>
<comment type="similarity">
    <text evidence="2">Belongs to the NXF family.</text>
</comment>
<dbReference type="InterPro" id="IPR032675">
    <property type="entry name" value="LRR_dom_sf"/>
</dbReference>
<comment type="function">
    <text evidence="9">Involved in the export of mRNA from the nucleus to the cytoplasm.</text>
</comment>
<keyword evidence="15" id="KW-1185">Reference proteome</keyword>
<evidence type="ECO:0000256" key="11">
    <source>
        <dbReference type="SAM" id="MobiDB-lite"/>
    </source>
</evidence>
<organism evidence="14 15">
    <name type="scientific">Hyaloscypha variabilis (strain UAMH 11265 / GT02V1 / F)</name>
    <name type="common">Meliniomyces variabilis</name>
    <dbReference type="NCBI Taxonomy" id="1149755"/>
    <lineage>
        <taxon>Eukaryota</taxon>
        <taxon>Fungi</taxon>
        <taxon>Dikarya</taxon>
        <taxon>Ascomycota</taxon>
        <taxon>Pezizomycotina</taxon>
        <taxon>Leotiomycetes</taxon>
        <taxon>Helotiales</taxon>
        <taxon>Hyaloscyphaceae</taxon>
        <taxon>Hyaloscypha</taxon>
        <taxon>Hyaloscypha variabilis</taxon>
    </lineage>
</organism>
<dbReference type="Gene3D" id="1.10.8.10">
    <property type="entry name" value="DNA helicase RuvA subunit, C-terminal domain"/>
    <property type="match status" value="1"/>
</dbReference>
<feature type="compositionally biased region" description="Low complexity" evidence="11">
    <location>
        <begin position="1"/>
        <end position="30"/>
    </location>
</feature>
<dbReference type="FunFam" id="3.80.10.10:FF:000296">
    <property type="entry name" value="mRNA export factor MEX67"/>
    <property type="match status" value="1"/>
</dbReference>
<dbReference type="InterPro" id="IPR005637">
    <property type="entry name" value="TAP_C_dom"/>
</dbReference>
<evidence type="ECO:0000256" key="7">
    <source>
        <dbReference type="ARBA" id="ARBA00022816"/>
    </source>
</evidence>
<evidence type="ECO:0000313" key="15">
    <source>
        <dbReference type="Proteomes" id="UP000235786"/>
    </source>
</evidence>
<keyword evidence="7" id="KW-0509">mRNA transport</keyword>
<dbReference type="InterPro" id="IPR030217">
    <property type="entry name" value="NXF_fam"/>
</dbReference>
<evidence type="ECO:0000256" key="6">
    <source>
        <dbReference type="ARBA" id="ARBA00022737"/>
    </source>
</evidence>
<dbReference type="GO" id="GO:0005634">
    <property type="term" value="C:nucleus"/>
    <property type="evidence" value="ECO:0007669"/>
    <property type="project" value="UniProtKB-SubCell"/>
</dbReference>
<dbReference type="OrthoDB" id="25872at2759"/>
<dbReference type="Pfam" id="PF22602">
    <property type="entry name" value="NXF_NTF2"/>
    <property type="match status" value="1"/>
</dbReference>
<evidence type="ECO:0000259" key="12">
    <source>
        <dbReference type="PROSITE" id="PS50177"/>
    </source>
</evidence>
<evidence type="ECO:0000256" key="1">
    <source>
        <dbReference type="ARBA" id="ARBA00004123"/>
    </source>
</evidence>
<evidence type="ECO:0000259" key="13">
    <source>
        <dbReference type="PROSITE" id="PS51281"/>
    </source>
</evidence>
<evidence type="ECO:0000256" key="4">
    <source>
        <dbReference type="ARBA" id="ARBA00022490"/>
    </source>
</evidence>
<feature type="domain" description="TAP-C" evidence="13">
    <location>
        <begin position="615"/>
        <end position="668"/>
    </location>
</feature>
<dbReference type="GO" id="GO:0016973">
    <property type="term" value="P:poly(A)+ mRNA export from nucleus"/>
    <property type="evidence" value="ECO:0007669"/>
    <property type="project" value="TreeGrafter"/>
</dbReference>
<feature type="region of interest" description="Disordered" evidence="11">
    <location>
        <begin position="1"/>
        <end position="89"/>
    </location>
</feature>
<keyword evidence="5" id="KW-0433">Leucine-rich repeat</keyword>
<sequence length="671" mass="72781">MMQRAAAPPRGPRGSSPSVRGGPRGGIQKNRGGGGPARVDKDGDLVMDAGAAGGDKRRAGRGRIGGSPQPKPLTTGRTNAGPSRGGNHNLHRAQAILRGMESKQATVLETRITAGGASSLRIDGLSSSKAASNPDRGLEALLGFLERKASGLDAKSNRPVKIKKSSMKGDSVIITASQDDIDQIQKLDKFTFAGSVLSIRACDPPSPRDGKSVEKKETVSQAAQEAKDRFRAILAARYDANLKLLNLSALALDTGLREMGVFDGSTTTSKVFPAMMVVCEGLFKSPQEKRDAIISVTLADNNLADVSAVTTLAQTFPDLKNLDLSRNKFMDIKGLNAWRWKFRHLENLVLTGNPIESQPTLKDELLRRYPNLQIVNGVTLRTPEEIAAAKAVAEATKSPIPIAGPDFRDVSQVGENFIRQFLPLYDTDRIALLGTFYDAHSVYSLSLNLSSPRSPEHNMPIQPWTAYIKFSRNLTKLTHLTARMSRRYKGAQAIQQVWSALPSSRHPDLQSHADKYLIECHPIPGLVDPSGQSPRGVDGLIITMHGEFEDQLEATTEKSLRSFSRTFILGPGAPGGPQIRVVSDMLTLRAWAPLALPQIASISPEIQPAIDPEQQKRDAITMQLVEKTGMVPNYANLCLTETGWNLEQAFIAFTANKDRLPADAFIQGVAR</sequence>
<keyword evidence="8" id="KW-0539">Nucleus</keyword>
<evidence type="ECO:0000313" key="14">
    <source>
        <dbReference type="EMBL" id="PMD39849.1"/>
    </source>
</evidence>
<dbReference type="InterPro" id="IPR018222">
    <property type="entry name" value="Nuclear_transport_factor_2_euk"/>
</dbReference>
<dbReference type="STRING" id="1149755.A0A2J6RMW0"/>
<evidence type="ECO:0000256" key="5">
    <source>
        <dbReference type="ARBA" id="ARBA00022614"/>
    </source>
</evidence>
<accession>A0A2J6RMW0</accession>
<dbReference type="InterPro" id="IPR001611">
    <property type="entry name" value="Leu-rich_rpt"/>
</dbReference>
<dbReference type="CDD" id="cd14342">
    <property type="entry name" value="UBA_TAP-C"/>
    <property type="match status" value="1"/>
</dbReference>
<gene>
    <name evidence="14" type="ORF">L207DRAFT_554756</name>
</gene>
<dbReference type="EMBL" id="KZ613946">
    <property type="protein sequence ID" value="PMD39849.1"/>
    <property type="molecule type" value="Genomic_DNA"/>
</dbReference>
<comment type="subcellular location">
    <subcellularLocation>
        <location evidence="1">Nucleus</location>
    </subcellularLocation>
</comment>
<keyword evidence="6" id="KW-0677">Repeat</keyword>
<evidence type="ECO:0000256" key="8">
    <source>
        <dbReference type="ARBA" id="ARBA00023242"/>
    </source>
</evidence>
<proteinExistence type="inferred from homology"/>
<feature type="domain" description="NTF2" evidence="12">
    <location>
        <begin position="413"/>
        <end position="588"/>
    </location>
</feature>
<dbReference type="InterPro" id="IPR032710">
    <property type="entry name" value="NTF2-like_dom_sf"/>
</dbReference>
<dbReference type="InterPro" id="IPR002075">
    <property type="entry name" value="NTF2_dom"/>
</dbReference>
<reference evidence="14 15" key="1">
    <citation type="submission" date="2016-04" db="EMBL/GenBank/DDBJ databases">
        <title>A degradative enzymes factory behind the ericoid mycorrhizal symbiosis.</title>
        <authorList>
            <consortium name="DOE Joint Genome Institute"/>
            <person name="Martino E."/>
            <person name="Morin E."/>
            <person name="Grelet G."/>
            <person name="Kuo A."/>
            <person name="Kohler A."/>
            <person name="Daghino S."/>
            <person name="Barry K."/>
            <person name="Choi C."/>
            <person name="Cichocki N."/>
            <person name="Clum A."/>
            <person name="Copeland A."/>
            <person name="Hainaut M."/>
            <person name="Haridas S."/>
            <person name="Labutti K."/>
            <person name="Lindquist E."/>
            <person name="Lipzen A."/>
            <person name="Khouja H.-R."/>
            <person name="Murat C."/>
            <person name="Ohm R."/>
            <person name="Olson A."/>
            <person name="Spatafora J."/>
            <person name="Veneault-Fourrey C."/>
            <person name="Henrissat B."/>
            <person name="Grigoriev I."/>
            <person name="Martin F."/>
            <person name="Perotto S."/>
        </authorList>
    </citation>
    <scope>NUCLEOTIDE SEQUENCE [LARGE SCALE GENOMIC DNA]</scope>
    <source>
        <strain evidence="14 15">F</strain>
    </source>
</reference>
<dbReference type="PROSITE" id="PS51450">
    <property type="entry name" value="LRR"/>
    <property type="match status" value="1"/>
</dbReference>
<keyword evidence="4" id="KW-0963">Cytoplasm</keyword>
<evidence type="ECO:0000256" key="9">
    <source>
        <dbReference type="ARBA" id="ARBA00055253"/>
    </source>
</evidence>
<evidence type="ECO:0000256" key="2">
    <source>
        <dbReference type="ARBA" id="ARBA00009285"/>
    </source>
</evidence>
<dbReference type="InterPro" id="IPR009060">
    <property type="entry name" value="UBA-like_sf"/>
</dbReference>
<evidence type="ECO:0000256" key="3">
    <source>
        <dbReference type="ARBA" id="ARBA00022448"/>
    </source>
</evidence>
<protein>
    <recommendedName>
        <fullName evidence="10">mRNA export factor MEX67</fullName>
    </recommendedName>
</protein>
<dbReference type="Proteomes" id="UP000235786">
    <property type="component" value="Unassembled WGS sequence"/>
</dbReference>
<dbReference type="Gene3D" id="3.80.10.10">
    <property type="entry name" value="Ribonuclease Inhibitor"/>
    <property type="match status" value="1"/>
</dbReference>
<dbReference type="SUPFAM" id="SSF46934">
    <property type="entry name" value="UBA-like"/>
    <property type="match status" value="1"/>
</dbReference>
<dbReference type="SUPFAM" id="SSF54427">
    <property type="entry name" value="NTF2-like"/>
    <property type="match status" value="1"/>
</dbReference>
<dbReference type="AlphaFoldDB" id="A0A2J6RMW0"/>
<dbReference type="PROSITE" id="PS50177">
    <property type="entry name" value="NTF2_DOMAIN"/>
    <property type="match status" value="1"/>
</dbReference>
<dbReference type="Gene3D" id="3.10.450.50">
    <property type="match status" value="1"/>
</dbReference>
<dbReference type="PANTHER" id="PTHR10662:SF22">
    <property type="entry name" value="NUCLEAR RNA EXPORT FACTOR 1"/>
    <property type="match status" value="1"/>
</dbReference>
<name>A0A2J6RMW0_HYAVF</name>